<reference evidence="8 9" key="1">
    <citation type="journal article" date="2013" name="ISME J.">
        <title>A metabolic model for members of the genus Tetrasphaera involved in enhanced biological phosphorus removal.</title>
        <authorList>
            <person name="Kristiansen R."/>
            <person name="Nguyen H.T.T."/>
            <person name="Saunders A.M."/>
            <person name="Nielsen J.L."/>
            <person name="Wimmer R."/>
            <person name="Le V.Q."/>
            <person name="McIlroy S.J."/>
            <person name="Petrovski S."/>
            <person name="Seviour R.J."/>
            <person name="Calteau A."/>
            <person name="Nielsen K.L."/>
            <person name="Nielsen P.H."/>
        </authorList>
    </citation>
    <scope>NUCLEOTIDE SEQUENCE [LARGE SCALE GENOMIC DNA]</scope>
    <source>
        <strain evidence="8 9">Lp2</strain>
    </source>
</reference>
<keyword evidence="2 6" id="KW-0813">Transport</keyword>
<feature type="transmembrane region" description="Helical" evidence="6">
    <location>
        <begin position="29"/>
        <end position="52"/>
    </location>
</feature>
<comment type="caution">
    <text evidence="8">The sequence shown here is derived from an EMBL/GenBank/DDBJ whole genome shotgun (WGS) entry which is preliminary data.</text>
</comment>
<gene>
    <name evidence="8" type="ORF">BN10_1600017</name>
</gene>
<organism evidence="8 9">
    <name type="scientific">Phycicoccus elongatus Lp2</name>
    <dbReference type="NCBI Taxonomy" id="1193181"/>
    <lineage>
        <taxon>Bacteria</taxon>
        <taxon>Bacillati</taxon>
        <taxon>Actinomycetota</taxon>
        <taxon>Actinomycetes</taxon>
        <taxon>Micrococcales</taxon>
        <taxon>Intrasporangiaceae</taxon>
        <taxon>Phycicoccus</taxon>
    </lineage>
</organism>
<dbReference type="eggNOG" id="COG1174">
    <property type="taxonomic scope" value="Bacteria"/>
</dbReference>
<comment type="subcellular location">
    <subcellularLocation>
        <location evidence="6">Cell membrane</location>
        <topology evidence="6">Multi-pass membrane protein</topology>
    </subcellularLocation>
    <subcellularLocation>
        <location evidence="1">Membrane</location>
        <topology evidence="1">Multi-pass membrane protein</topology>
    </subcellularLocation>
</comment>
<dbReference type="GO" id="GO:0055085">
    <property type="term" value="P:transmembrane transport"/>
    <property type="evidence" value="ECO:0007669"/>
    <property type="project" value="InterPro"/>
</dbReference>
<evidence type="ECO:0000256" key="2">
    <source>
        <dbReference type="ARBA" id="ARBA00022448"/>
    </source>
</evidence>
<accession>N0DYC4</accession>
<feature type="transmembrane region" description="Helical" evidence="6">
    <location>
        <begin position="90"/>
        <end position="114"/>
    </location>
</feature>
<evidence type="ECO:0000256" key="1">
    <source>
        <dbReference type="ARBA" id="ARBA00004141"/>
    </source>
</evidence>
<dbReference type="GO" id="GO:0031460">
    <property type="term" value="P:glycine betaine transport"/>
    <property type="evidence" value="ECO:0007669"/>
    <property type="project" value="TreeGrafter"/>
</dbReference>
<evidence type="ECO:0000256" key="4">
    <source>
        <dbReference type="ARBA" id="ARBA00022989"/>
    </source>
</evidence>
<dbReference type="STRING" id="1193181.BN10_1600017"/>
<dbReference type="InterPro" id="IPR035906">
    <property type="entry name" value="MetI-like_sf"/>
</dbReference>
<dbReference type="InterPro" id="IPR000515">
    <property type="entry name" value="MetI-like"/>
</dbReference>
<evidence type="ECO:0000256" key="5">
    <source>
        <dbReference type="ARBA" id="ARBA00023136"/>
    </source>
</evidence>
<dbReference type="SUPFAM" id="SSF161098">
    <property type="entry name" value="MetI-like"/>
    <property type="match status" value="1"/>
</dbReference>
<protein>
    <submittedName>
        <fullName evidence="8">ABC transporter-associated permease</fullName>
    </submittedName>
</protein>
<evidence type="ECO:0000256" key="3">
    <source>
        <dbReference type="ARBA" id="ARBA00022692"/>
    </source>
</evidence>
<comment type="similarity">
    <text evidence="6">Belongs to the binding-protein-dependent transport system permease family.</text>
</comment>
<dbReference type="GO" id="GO:0005886">
    <property type="term" value="C:plasma membrane"/>
    <property type="evidence" value="ECO:0007669"/>
    <property type="project" value="UniProtKB-SubCell"/>
</dbReference>
<keyword evidence="9" id="KW-1185">Reference proteome</keyword>
<sequence>MIPTIWTWLTSAQNWVGSFGIGNRLAQHVGYSLLVVAIAAVIAIPLGLWVGHTGRGRWVVSATNAARAVPTLGLLFALALWVGPHIPGRAAFVVPSVIALVLLAIPPILAGTYAGVEAVDPAARDAAKGLGMTPRQVLARVELPCALPLLWSGLRSAVLQVIATATIAAYIGLGGLGRFLIDGLAQADYAQTAGGAILVCLLALVADGVLALVQRVVVSPGVSGRRRRRRGIILAPGKDMGHGNVAHTTRA</sequence>
<dbReference type="PANTHER" id="PTHR30177">
    <property type="entry name" value="GLYCINE BETAINE/L-PROLINE TRANSPORT SYSTEM PERMEASE PROTEIN PROW"/>
    <property type="match status" value="1"/>
</dbReference>
<feature type="transmembrane region" description="Helical" evidence="6">
    <location>
        <begin position="64"/>
        <end position="84"/>
    </location>
</feature>
<dbReference type="OrthoDB" id="5244012at2"/>
<dbReference type="Gene3D" id="1.10.3720.10">
    <property type="entry name" value="MetI-like"/>
    <property type="match status" value="1"/>
</dbReference>
<keyword evidence="4 6" id="KW-1133">Transmembrane helix</keyword>
<evidence type="ECO:0000259" key="7">
    <source>
        <dbReference type="PROSITE" id="PS50928"/>
    </source>
</evidence>
<dbReference type="AlphaFoldDB" id="N0DYC4"/>
<evidence type="ECO:0000256" key="6">
    <source>
        <dbReference type="RuleBase" id="RU363032"/>
    </source>
</evidence>
<dbReference type="InterPro" id="IPR051204">
    <property type="entry name" value="ABC_transp_perm/SBD"/>
</dbReference>
<dbReference type="CDD" id="cd06261">
    <property type="entry name" value="TM_PBP2"/>
    <property type="match status" value="1"/>
</dbReference>
<evidence type="ECO:0000313" key="9">
    <source>
        <dbReference type="Proteomes" id="UP000013167"/>
    </source>
</evidence>
<dbReference type="PANTHER" id="PTHR30177:SF33">
    <property type="entry name" value="POSSIBLE OSMOPROTECTANT (GLYCINE BETAINE_CARNITINE_CHOLINE_L-PROLINE) TRANSPORT INTEGRAL MEMBRANE PROTEIN ABC TRANSPORTER PROZ"/>
    <property type="match status" value="1"/>
</dbReference>
<proteinExistence type="inferred from homology"/>
<keyword evidence="5 6" id="KW-0472">Membrane</keyword>
<dbReference type="Proteomes" id="UP000013167">
    <property type="component" value="Unassembled WGS sequence"/>
</dbReference>
<name>N0DYC4_9MICO</name>
<dbReference type="RefSeq" id="WP_010852062.1">
    <property type="nucleotide sequence ID" value="NZ_HF570956.1"/>
</dbReference>
<feature type="transmembrane region" description="Helical" evidence="6">
    <location>
        <begin position="193"/>
        <end position="218"/>
    </location>
</feature>
<dbReference type="PROSITE" id="PS50928">
    <property type="entry name" value="ABC_TM1"/>
    <property type="match status" value="1"/>
</dbReference>
<feature type="domain" description="ABC transmembrane type-1" evidence="7">
    <location>
        <begin position="29"/>
        <end position="210"/>
    </location>
</feature>
<keyword evidence="3 6" id="KW-0812">Transmembrane</keyword>
<dbReference type="Pfam" id="PF00528">
    <property type="entry name" value="BPD_transp_1"/>
    <property type="match status" value="1"/>
</dbReference>
<dbReference type="HOGENOM" id="CLU_046113_7_1_11"/>
<feature type="transmembrane region" description="Helical" evidence="6">
    <location>
        <begin position="157"/>
        <end position="181"/>
    </location>
</feature>
<dbReference type="EMBL" id="CAIZ01000069">
    <property type="protein sequence ID" value="CCH69413.1"/>
    <property type="molecule type" value="Genomic_DNA"/>
</dbReference>
<evidence type="ECO:0000313" key="8">
    <source>
        <dbReference type="EMBL" id="CCH69413.1"/>
    </source>
</evidence>